<dbReference type="InterPro" id="IPR021109">
    <property type="entry name" value="Peptidase_aspartic_dom_sf"/>
</dbReference>
<feature type="chain" id="PRO_5011568846" evidence="1">
    <location>
        <begin position="27"/>
        <end position="410"/>
    </location>
</feature>
<dbReference type="Gene3D" id="2.40.70.10">
    <property type="entry name" value="Acid Proteases"/>
    <property type="match status" value="2"/>
</dbReference>
<dbReference type="SUPFAM" id="SSF50630">
    <property type="entry name" value="Acid proteases"/>
    <property type="match status" value="1"/>
</dbReference>
<dbReference type="Gene3D" id="2.30.42.10">
    <property type="match status" value="1"/>
</dbReference>
<gene>
    <name evidence="3" type="ORF">SAMN04488121_1011187</name>
</gene>
<organism evidence="3 4">
    <name type="scientific">Chitinophaga filiformis</name>
    <name type="common">Myxococcus filiformis</name>
    <name type="synonym">Flexibacter filiformis</name>
    <dbReference type="NCBI Taxonomy" id="104663"/>
    <lineage>
        <taxon>Bacteria</taxon>
        <taxon>Pseudomonadati</taxon>
        <taxon>Bacteroidota</taxon>
        <taxon>Chitinophagia</taxon>
        <taxon>Chitinophagales</taxon>
        <taxon>Chitinophagaceae</taxon>
        <taxon>Chitinophaga</taxon>
    </lineage>
</organism>
<dbReference type="Pfam" id="PF13650">
    <property type="entry name" value="Asp_protease_2"/>
    <property type="match status" value="2"/>
</dbReference>
<dbReference type="InterPro" id="IPR001478">
    <property type="entry name" value="PDZ"/>
</dbReference>
<dbReference type="Proteomes" id="UP000199045">
    <property type="component" value="Unassembled WGS sequence"/>
</dbReference>
<dbReference type="SMART" id="SM00228">
    <property type="entry name" value="PDZ"/>
    <property type="match status" value="1"/>
</dbReference>
<accession>A0A1G7JCH5</accession>
<evidence type="ECO:0000256" key="1">
    <source>
        <dbReference type="SAM" id="SignalP"/>
    </source>
</evidence>
<dbReference type="EMBL" id="FNBN01000001">
    <property type="protein sequence ID" value="SDF22667.1"/>
    <property type="molecule type" value="Genomic_DNA"/>
</dbReference>
<evidence type="ECO:0000313" key="3">
    <source>
        <dbReference type="EMBL" id="SDF22667.1"/>
    </source>
</evidence>
<dbReference type="AlphaFoldDB" id="A0A1G7JCH5"/>
<dbReference type="PROSITE" id="PS50106">
    <property type="entry name" value="PDZ"/>
    <property type="match status" value="1"/>
</dbReference>
<name>A0A1G7JCH5_CHIFI</name>
<dbReference type="InterPro" id="IPR041489">
    <property type="entry name" value="PDZ_6"/>
</dbReference>
<protein>
    <submittedName>
        <fullName evidence="3">PDZ domain (Also known as DHR or GLGF)</fullName>
    </submittedName>
</protein>
<dbReference type="SUPFAM" id="SSF50156">
    <property type="entry name" value="PDZ domain-like"/>
    <property type="match status" value="1"/>
</dbReference>
<dbReference type="Pfam" id="PF17820">
    <property type="entry name" value="PDZ_6"/>
    <property type="match status" value="1"/>
</dbReference>
<keyword evidence="1" id="KW-0732">Signal</keyword>
<reference evidence="3 4" key="1">
    <citation type="submission" date="2016-10" db="EMBL/GenBank/DDBJ databases">
        <authorList>
            <person name="de Groot N.N."/>
        </authorList>
    </citation>
    <scope>NUCLEOTIDE SEQUENCE [LARGE SCALE GENOMIC DNA]</scope>
    <source>
        <strain evidence="3 4">DSM 527</strain>
    </source>
</reference>
<feature type="domain" description="PDZ" evidence="2">
    <location>
        <begin position="332"/>
        <end position="397"/>
    </location>
</feature>
<dbReference type="InterPro" id="IPR036034">
    <property type="entry name" value="PDZ_sf"/>
</dbReference>
<proteinExistence type="predicted"/>
<evidence type="ECO:0000313" key="4">
    <source>
        <dbReference type="Proteomes" id="UP000199045"/>
    </source>
</evidence>
<dbReference type="STRING" id="104663.SAMN04488121_1011187"/>
<dbReference type="OrthoDB" id="3521766at2"/>
<evidence type="ECO:0000259" key="2">
    <source>
        <dbReference type="PROSITE" id="PS50106"/>
    </source>
</evidence>
<sequence>MQKSTLLKHCWLVIIAITCSFHVASAQTLPTTASPRKPGELITRFPFKQYYGGVVVIRACLAGIPDTLQFILDTGSAGISLDTNTCVQLNIHLTPTDRVVRGVGGSKTVSFAMDRSLQLPGLQVDSLDFHVNDYELISQVYGLQVDGIIGFSLLSKFIVQVDYDTEMISIYEKGPFTYPKGGHLMRPSLTLIPIVGASLKNGKAQHFNRYYFDTGAGMCLLLSHQFVKDSAILSSRKRQRKVIQTEAQGLGGKMTMDITTIQEFKLGNYAFRNVPVYLFDDVTNVTAYPFLGGMVGNDLLRRFNLILNYGKKEIYMIPNSHYKDPFDYSYTGLIIYLIDGRIEITDIIKGSPAEKAGLQKGDVIIAINNTFSGNIQLYREILKNVGTRPSLLIMRNKELMVKKIQIKSIL</sequence>
<feature type="signal peptide" evidence="1">
    <location>
        <begin position="1"/>
        <end position="26"/>
    </location>
</feature>